<keyword evidence="5" id="KW-0964">Secreted</keyword>
<dbReference type="GO" id="GO:0046872">
    <property type="term" value="F:metal ion binding"/>
    <property type="evidence" value="ECO:0007669"/>
    <property type="project" value="UniProtKB-KW"/>
</dbReference>
<dbReference type="Pfam" id="PF00962">
    <property type="entry name" value="A_deaminase"/>
    <property type="match status" value="1"/>
</dbReference>
<dbReference type="EC" id="3.5.4.4" evidence="4"/>
<evidence type="ECO:0000313" key="14">
    <source>
        <dbReference type="RefSeq" id="XP_055891995.1"/>
    </source>
</evidence>
<evidence type="ECO:0000256" key="9">
    <source>
        <dbReference type="ARBA" id="ARBA00047764"/>
    </source>
</evidence>
<dbReference type="OrthoDB" id="7202371at2759"/>
<dbReference type="InterPro" id="IPR001365">
    <property type="entry name" value="A_deaminase_dom"/>
</dbReference>
<dbReference type="GO" id="GO:0004000">
    <property type="term" value="F:adenosine deaminase activity"/>
    <property type="evidence" value="ECO:0007669"/>
    <property type="project" value="InterPro"/>
</dbReference>
<evidence type="ECO:0000256" key="5">
    <source>
        <dbReference type="ARBA" id="ARBA00022525"/>
    </source>
</evidence>
<evidence type="ECO:0000256" key="6">
    <source>
        <dbReference type="ARBA" id="ARBA00022723"/>
    </source>
</evidence>
<feature type="chain" id="PRO_5040846686" description="adenosine deaminase" evidence="10">
    <location>
        <begin position="18"/>
        <end position="504"/>
    </location>
</feature>
<evidence type="ECO:0000259" key="12">
    <source>
        <dbReference type="Pfam" id="PF08451"/>
    </source>
</evidence>
<comment type="subcellular location">
    <subcellularLocation>
        <location evidence="2">Secreted</location>
    </subcellularLocation>
</comment>
<sequence length="504" mass="57505">MIFLQVLLILPAMSVSGIPTWYKEARQAFIDEEKAMRVGAKLVLNANEQLVNNFLMKLKNETIQQSIWTTTPYPPSVSFFKSKPWIDNSTIFQVIKRMPKGGGLHLHDTALASLDWVVKSLTYIPNLYTKVIDGRYPQRRYKIADTHPGSDWQSVSDLRNSFNDSAEFDKRLVREMTIWVENPFLAYPSINDVWTKFETYFTTIYDLVGNLTNMRLYLEESLQEFYDDGVQYMELKTVPWVDSNGNDVTDDYVEMVQEVANNFKQQHPDFIGVKVILAGRRSQSQQADVVNRTLALMKKFPDMVKGFDLLQQEDNTHMTYDFINDLLKSDHSVVSYFFHAGETDWTQWVDLNLIDSVLLNASRIGHGFAAYHHPKVLEAIIKKGIAIELNPISNQALGLVYDLRNHPGAFLLANGAPVVVSSDGNPVWFANPLSHDFYMAFMGLGAVYDDLKLLKQLAMNSITYSAMTSVEKVDALAKWQNKWNTFIVDVISIYKLSSVDEIIG</sequence>
<evidence type="ECO:0000256" key="3">
    <source>
        <dbReference type="ARBA" id="ARBA00006083"/>
    </source>
</evidence>
<comment type="catalytic activity">
    <reaction evidence="9">
        <text>adenosine + H2O + H(+) = inosine + NH4(+)</text>
        <dbReference type="Rhea" id="RHEA:24408"/>
        <dbReference type="ChEBI" id="CHEBI:15377"/>
        <dbReference type="ChEBI" id="CHEBI:15378"/>
        <dbReference type="ChEBI" id="CHEBI:16335"/>
        <dbReference type="ChEBI" id="CHEBI:17596"/>
        <dbReference type="ChEBI" id="CHEBI:28938"/>
        <dbReference type="EC" id="3.5.4.4"/>
    </reaction>
</comment>
<organism evidence="13 14">
    <name type="scientific">Biomphalaria glabrata</name>
    <name type="common">Bloodfluke planorb</name>
    <name type="synonym">Freshwater snail</name>
    <dbReference type="NCBI Taxonomy" id="6526"/>
    <lineage>
        <taxon>Eukaryota</taxon>
        <taxon>Metazoa</taxon>
        <taxon>Spiralia</taxon>
        <taxon>Lophotrochozoa</taxon>
        <taxon>Mollusca</taxon>
        <taxon>Gastropoda</taxon>
        <taxon>Heterobranchia</taxon>
        <taxon>Euthyneura</taxon>
        <taxon>Panpulmonata</taxon>
        <taxon>Hygrophila</taxon>
        <taxon>Lymnaeoidea</taxon>
        <taxon>Planorbidae</taxon>
        <taxon>Biomphalaria</taxon>
    </lineage>
</organism>
<evidence type="ECO:0000256" key="10">
    <source>
        <dbReference type="SAM" id="SignalP"/>
    </source>
</evidence>
<dbReference type="OMA" id="QEDNTHM"/>
<dbReference type="GO" id="GO:0005615">
    <property type="term" value="C:extracellular space"/>
    <property type="evidence" value="ECO:0007669"/>
    <property type="project" value="InterPro"/>
</dbReference>
<gene>
    <name evidence="14" type="primary">LOC106053652</name>
</gene>
<dbReference type="SUPFAM" id="SSF51556">
    <property type="entry name" value="Metallo-dependent hydrolases"/>
    <property type="match status" value="1"/>
</dbReference>
<reference evidence="14" key="1">
    <citation type="submission" date="2025-08" db="UniProtKB">
        <authorList>
            <consortium name="RefSeq"/>
        </authorList>
    </citation>
    <scope>IDENTIFICATION</scope>
</reference>
<feature type="signal peptide" evidence="10">
    <location>
        <begin position="1"/>
        <end position="17"/>
    </location>
</feature>
<comment type="similarity">
    <text evidence="3">Belongs to the metallo-dependent hydrolases superfamily. Adenosine and AMP deaminases family. ADGF subfamily.</text>
</comment>
<name>A0A9W3AXP1_BIOGL</name>
<dbReference type="InterPro" id="IPR013659">
    <property type="entry name" value="A_deaminase_N"/>
</dbReference>
<evidence type="ECO:0000256" key="7">
    <source>
        <dbReference type="ARBA" id="ARBA00022729"/>
    </source>
</evidence>
<keyword evidence="13" id="KW-1185">Reference proteome</keyword>
<dbReference type="PANTHER" id="PTHR11409:SF39">
    <property type="entry name" value="ADENOSINE DEAMINASE 2"/>
    <property type="match status" value="1"/>
</dbReference>
<dbReference type="InterPro" id="IPR006331">
    <property type="entry name" value="ADGF"/>
</dbReference>
<evidence type="ECO:0000259" key="11">
    <source>
        <dbReference type="Pfam" id="PF00962"/>
    </source>
</evidence>
<dbReference type="FunFam" id="3.20.20.140:FF:000017">
    <property type="entry name" value="Adenosine deaminase 2"/>
    <property type="match status" value="1"/>
</dbReference>
<dbReference type="Pfam" id="PF08451">
    <property type="entry name" value="A_deaminase_N"/>
    <property type="match status" value="1"/>
</dbReference>
<feature type="domain" description="Adenosine/AMP deaminase N-terminal" evidence="12">
    <location>
        <begin position="19"/>
        <end position="95"/>
    </location>
</feature>
<dbReference type="PANTHER" id="PTHR11409">
    <property type="entry name" value="ADENOSINE DEAMINASE"/>
    <property type="match status" value="1"/>
</dbReference>
<dbReference type="GO" id="GO:0006154">
    <property type="term" value="P:adenosine catabolic process"/>
    <property type="evidence" value="ECO:0007669"/>
    <property type="project" value="InterPro"/>
</dbReference>
<protein>
    <recommendedName>
        <fullName evidence="4">adenosine deaminase</fullName>
        <ecNumber evidence="4">3.5.4.4</ecNumber>
    </recommendedName>
</protein>
<keyword evidence="7 10" id="KW-0732">Signal</keyword>
<keyword evidence="6" id="KW-0479">Metal-binding</keyword>
<accession>A0A9W3AXP1</accession>
<dbReference type="Proteomes" id="UP001165740">
    <property type="component" value="Chromosome 7"/>
</dbReference>
<dbReference type="GO" id="GO:0046103">
    <property type="term" value="P:inosine biosynthetic process"/>
    <property type="evidence" value="ECO:0007669"/>
    <property type="project" value="TreeGrafter"/>
</dbReference>
<evidence type="ECO:0000256" key="1">
    <source>
        <dbReference type="ARBA" id="ARBA00001947"/>
    </source>
</evidence>
<comment type="cofactor">
    <cofactor evidence="1">
        <name>Zn(2+)</name>
        <dbReference type="ChEBI" id="CHEBI:29105"/>
    </cofactor>
</comment>
<evidence type="ECO:0000313" key="13">
    <source>
        <dbReference type="Proteomes" id="UP001165740"/>
    </source>
</evidence>
<dbReference type="Gene3D" id="3.20.20.140">
    <property type="entry name" value="Metal-dependent hydrolases"/>
    <property type="match status" value="1"/>
</dbReference>
<dbReference type="NCBIfam" id="TIGR01431">
    <property type="entry name" value="adm_rel"/>
    <property type="match status" value="1"/>
</dbReference>
<evidence type="ECO:0000256" key="2">
    <source>
        <dbReference type="ARBA" id="ARBA00004613"/>
    </source>
</evidence>
<dbReference type="InterPro" id="IPR032466">
    <property type="entry name" value="Metal_Hydrolase"/>
</dbReference>
<dbReference type="AlphaFoldDB" id="A0A9W3AXP1"/>
<dbReference type="GeneID" id="106053652"/>
<dbReference type="RefSeq" id="XP_055891995.1">
    <property type="nucleotide sequence ID" value="XM_056036020.1"/>
</dbReference>
<evidence type="ECO:0000256" key="4">
    <source>
        <dbReference type="ARBA" id="ARBA00012784"/>
    </source>
</evidence>
<dbReference type="InterPro" id="IPR006330">
    <property type="entry name" value="Ado/ade_deaminase"/>
</dbReference>
<keyword evidence="8" id="KW-0378">Hydrolase</keyword>
<proteinExistence type="inferred from homology"/>
<evidence type="ECO:0000256" key="8">
    <source>
        <dbReference type="ARBA" id="ARBA00022801"/>
    </source>
</evidence>
<feature type="domain" description="Adenosine deaminase" evidence="11">
    <location>
        <begin position="193"/>
        <end position="472"/>
    </location>
</feature>